<evidence type="ECO:0000313" key="3">
    <source>
        <dbReference type="Proteomes" id="UP001207582"/>
    </source>
</evidence>
<dbReference type="RefSeq" id="WP_264772574.1">
    <property type="nucleotide sequence ID" value="NZ_JAPDOG010000014.1"/>
</dbReference>
<feature type="region of interest" description="Disordered" evidence="1">
    <location>
        <begin position="1"/>
        <end position="20"/>
    </location>
</feature>
<evidence type="ECO:0000256" key="1">
    <source>
        <dbReference type="SAM" id="MobiDB-lite"/>
    </source>
</evidence>
<organism evidence="2 3">
    <name type="scientific">Defluviimonas salinarum</name>
    <dbReference type="NCBI Taxonomy" id="2992147"/>
    <lineage>
        <taxon>Bacteria</taxon>
        <taxon>Pseudomonadati</taxon>
        <taxon>Pseudomonadota</taxon>
        <taxon>Alphaproteobacteria</taxon>
        <taxon>Rhodobacterales</taxon>
        <taxon>Paracoccaceae</taxon>
        <taxon>Albidovulum</taxon>
    </lineage>
</organism>
<dbReference type="EMBL" id="JAPDOG010000014">
    <property type="protein sequence ID" value="MCW3782940.1"/>
    <property type="molecule type" value="Genomic_DNA"/>
</dbReference>
<comment type="caution">
    <text evidence="2">The sequence shown here is derived from an EMBL/GenBank/DDBJ whole genome shotgun (WGS) entry which is preliminary data.</text>
</comment>
<keyword evidence="3" id="KW-1185">Reference proteome</keyword>
<proteinExistence type="predicted"/>
<dbReference type="Proteomes" id="UP001207582">
    <property type="component" value="Unassembled WGS sequence"/>
</dbReference>
<sequence length="91" mass="9304">MGASGNVVKGPWRGRADMGVPDGTILDFAADRLGGAPLRVIAPGDPAAEIYRDGRPAAMPDDGVPVWGEGIAERIGEVLPAPDPETSPCPS</sequence>
<protein>
    <submittedName>
        <fullName evidence="2">Uncharacterized protein</fullName>
    </submittedName>
</protein>
<accession>A0ABT3J5J8</accession>
<reference evidence="2 3" key="1">
    <citation type="submission" date="2022-10" db="EMBL/GenBank/DDBJ databases">
        <title>Defluviimonas sp. CAU 1641 isolated from mud.</title>
        <authorList>
            <person name="Kim W."/>
        </authorList>
    </citation>
    <scope>NUCLEOTIDE SEQUENCE [LARGE SCALE GENOMIC DNA]</scope>
    <source>
        <strain evidence="2 3">CAU 1641</strain>
    </source>
</reference>
<gene>
    <name evidence="2" type="ORF">OM960_15430</name>
</gene>
<evidence type="ECO:0000313" key="2">
    <source>
        <dbReference type="EMBL" id="MCW3782940.1"/>
    </source>
</evidence>
<name>A0ABT3J5J8_9RHOB</name>